<dbReference type="GO" id="GO:0005737">
    <property type="term" value="C:cytoplasm"/>
    <property type="evidence" value="ECO:0007669"/>
    <property type="project" value="TreeGrafter"/>
</dbReference>
<proteinExistence type="predicted"/>
<comment type="caution">
    <text evidence="2">The sequence shown here is derived from an EMBL/GenBank/DDBJ whole genome shotgun (WGS) entry which is preliminary data.</text>
</comment>
<dbReference type="OrthoDB" id="43296at2759"/>
<dbReference type="PROSITE" id="PS51684">
    <property type="entry name" value="SAM_MT_TRM5_TYW2"/>
    <property type="match status" value="1"/>
</dbReference>
<dbReference type="Proteomes" id="UP000634136">
    <property type="component" value="Unassembled WGS sequence"/>
</dbReference>
<keyword evidence="2" id="KW-0489">Methyltransferase</keyword>
<reference evidence="2" key="1">
    <citation type="submission" date="2020-09" db="EMBL/GenBank/DDBJ databases">
        <title>Genome-Enabled Discovery of Anthraquinone Biosynthesis in Senna tora.</title>
        <authorList>
            <person name="Kang S.-H."/>
            <person name="Pandey R.P."/>
            <person name="Lee C.-M."/>
            <person name="Sim J.-S."/>
            <person name="Jeong J.-T."/>
            <person name="Choi B.-S."/>
            <person name="Jung M."/>
            <person name="Ginzburg D."/>
            <person name="Zhao K."/>
            <person name="Won S.Y."/>
            <person name="Oh T.-J."/>
            <person name="Yu Y."/>
            <person name="Kim N.-H."/>
            <person name="Lee O.R."/>
            <person name="Lee T.-H."/>
            <person name="Bashyal P."/>
            <person name="Kim T.-S."/>
            <person name="Lee W.-H."/>
            <person name="Kawkins C."/>
            <person name="Kim C.-K."/>
            <person name="Kim J.S."/>
            <person name="Ahn B.O."/>
            <person name="Rhee S.Y."/>
            <person name="Sohng J.K."/>
        </authorList>
    </citation>
    <scope>NUCLEOTIDE SEQUENCE</scope>
    <source>
        <tissue evidence="2">Leaf</tissue>
    </source>
</reference>
<dbReference type="Gene3D" id="3.40.50.150">
    <property type="entry name" value="Vaccinia Virus protein VP39"/>
    <property type="match status" value="1"/>
</dbReference>
<dbReference type="AlphaFoldDB" id="A0A834WKL4"/>
<dbReference type="GO" id="GO:0008175">
    <property type="term" value="F:tRNA methyltransferase activity"/>
    <property type="evidence" value="ECO:0007669"/>
    <property type="project" value="TreeGrafter"/>
</dbReference>
<organism evidence="2 3">
    <name type="scientific">Senna tora</name>
    <dbReference type="NCBI Taxonomy" id="362788"/>
    <lineage>
        <taxon>Eukaryota</taxon>
        <taxon>Viridiplantae</taxon>
        <taxon>Streptophyta</taxon>
        <taxon>Embryophyta</taxon>
        <taxon>Tracheophyta</taxon>
        <taxon>Spermatophyta</taxon>
        <taxon>Magnoliopsida</taxon>
        <taxon>eudicotyledons</taxon>
        <taxon>Gunneridae</taxon>
        <taxon>Pentapetalae</taxon>
        <taxon>rosids</taxon>
        <taxon>fabids</taxon>
        <taxon>Fabales</taxon>
        <taxon>Fabaceae</taxon>
        <taxon>Caesalpinioideae</taxon>
        <taxon>Cassia clade</taxon>
        <taxon>Senna</taxon>
    </lineage>
</organism>
<dbReference type="EMBL" id="JAAIUW010000007">
    <property type="protein sequence ID" value="KAF7822786.1"/>
    <property type="molecule type" value="Genomic_DNA"/>
</dbReference>
<keyword evidence="2" id="KW-0808">Transferase</keyword>
<sequence>MFGASPYSFPYCNREIKPLISVFRFSGTWQGIMALHHRSCLFFLGFLSSSINNAKPFILGVLGLLYGCWLVNRTCVLGMLYRKLSPTSVVIELTSHDITMWSSAFHFLWAEVFWSGAFAAPVRRCICPASFVSCSAATGHRRTSSIIGSNVAKHQLGCLVFNMDGRRLIKAMYSSDKARSITQVIMNLPNDAADYLDAFRGIYKDRPKDGEFTFPTIHVYGFSKAEDPEFEFHERIRIALSEVAVNVDMRRVRLVAPGKWMLCASFILPKSVAFADTAVDC</sequence>
<gene>
    <name evidence="2" type="ORF">G2W53_020930</name>
</gene>
<accession>A0A834WKL4</accession>
<dbReference type="GO" id="GO:0002939">
    <property type="term" value="P:tRNA N1-guanine methylation"/>
    <property type="evidence" value="ECO:0007669"/>
    <property type="project" value="TreeGrafter"/>
</dbReference>
<dbReference type="PANTHER" id="PTHR23245:SF43">
    <property type="entry name" value="TRNA (GUANINE(37)-N1)-METHYLTRANSFERASE 2"/>
    <property type="match status" value="1"/>
</dbReference>
<keyword evidence="3" id="KW-1185">Reference proteome</keyword>
<protein>
    <submittedName>
        <fullName evidence="2">tRNA (Guanine(37)-N1)-methyltransferase 1</fullName>
    </submittedName>
</protein>
<name>A0A834WKL4_9FABA</name>
<evidence type="ECO:0000313" key="3">
    <source>
        <dbReference type="Proteomes" id="UP000634136"/>
    </source>
</evidence>
<dbReference type="InterPro" id="IPR030382">
    <property type="entry name" value="MeTrfase_TRM5/TYW2"/>
</dbReference>
<dbReference type="InterPro" id="IPR029063">
    <property type="entry name" value="SAM-dependent_MTases_sf"/>
</dbReference>
<dbReference type="SUPFAM" id="SSF53335">
    <property type="entry name" value="S-adenosyl-L-methionine-dependent methyltransferases"/>
    <property type="match status" value="1"/>
</dbReference>
<dbReference type="PANTHER" id="PTHR23245">
    <property type="entry name" value="TRNA METHYLTRANSFERASE"/>
    <property type="match status" value="1"/>
</dbReference>
<evidence type="ECO:0000259" key="1">
    <source>
        <dbReference type="PROSITE" id="PS51684"/>
    </source>
</evidence>
<feature type="domain" description="SAM-dependent methyltransferase TRM5/TYW2-type" evidence="1">
    <location>
        <begin position="158"/>
        <end position="270"/>
    </location>
</feature>
<evidence type="ECO:0000313" key="2">
    <source>
        <dbReference type="EMBL" id="KAF7822786.1"/>
    </source>
</evidence>